<evidence type="ECO:0000313" key="2">
    <source>
        <dbReference type="Proteomes" id="UP000239549"/>
    </source>
</evidence>
<keyword evidence="2" id="KW-1185">Reference proteome</keyword>
<protein>
    <submittedName>
        <fullName evidence="1">Uncharacterized protein</fullName>
    </submittedName>
</protein>
<reference evidence="2" key="1">
    <citation type="submission" date="2018-02" db="EMBL/GenBank/DDBJ databases">
        <title>Genome sequence of Desulfocucumis palustris strain NAW-5.</title>
        <authorList>
            <person name="Watanabe M."/>
            <person name="Kojima H."/>
            <person name="Fukui M."/>
        </authorList>
    </citation>
    <scope>NUCLEOTIDE SEQUENCE [LARGE SCALE GENOMIC DNA]</scope>
    <source>
        <strain evidence="2">NAW-5</strain>
    </source>
</reference>
<sequence length="43" mass="4679">MPGILSGIRAFLFLFLLNGRFPPPPGPGGRGETIKVIQPFKKI</sequence>
<proteinExistence type="predicted"/>
<dbReference type="EMBL" id="BFAV01000028">
    <property type="protein sequence ID" value="GBF32415.1"/>
    <property type="molecule type" value="Genomic_DNA"/>
</dbReference>
<dbReference type="AlphaFoldDB" id="A0A2L2X8C1"/>
<evidence type="ECO:0000313" key="1">
    <source>
        <dbReference type="EMBL" id="GBF32415.1"/>
    </source>
</evidence>
<comment type="caution">
    <text evidence="1">The sequence shown here is derived from an EMBL/GenBank/DDBJ whole genome shotgun (WGS) entry which is preliminary data.</text>
</comment>
<dbReference type="Proteomes" id="UP000239549">
    <property type="component" value="Unassembled WGS sequence"/>
</dbReference>
<accession>A0A2L2X8C1</accession>
<gene>
    <name evidence="1" type="ORF">DCCM_0609</name>
</gene>
<name>A0A2L2X8C1_9FIRM</name>
<organism evidence="1 2">
    <name type="scientific">Desulfocucumis palustris</name>
    <dbReference type="NCBI Taxonomy" id="1898651"/>
    <lineage>
        <taxon>Bacteria</taxon>
        <taxon>Bacillati</taxon>
        <taxon>Bacillota</taxon>
        <taxon>Clostridia</taxon>
        <taxon>Eubacteriales</taxon>
        <taxon>Desulfocucumaceae</taxon>
        <taxon>Desulfocucumis</taxon>
    </lineage>
</organism>